<gene>
    <name evidence="4" type="ORF">ACHKAR_07575</name>
</gene>
<evidence type="ECO:0000259" key="3">
    <source>
        <dbReference type="Pfam" id="PF18990"/>
    </source>
</evidence>
<dbReference type="InterPro" id="IPR043781">
    <property type="entry name" value="DUF5723"/>
</dbReference>
<comment type="caution">
    <text evidence="4">The sequence shown here is derived from an EMBL/GenBank/DDBJ whole genome shotgun (WGS) entry which is preliminary data.</text>
</comment>
<name>A0ABW7N6U1_9BACT</name>
<reference evidence="4 5" key="1">
    <citation type="journal article" date="2013" name="Int. J. Syst. Evol. Microbiol.">
        <title>Marinoscillum luteum sp. nov., isolated from marine sediment.</title>
        <authorList>
            <person name="Cha I.T."/>
            <person name="Park S.J."/>
            <person name="Kim S.J."/>
            <person name="Kim J.G."/>
            <person name="Jung M.Y."/>
            <person name="Shin K.S."/>
            <person name="Kwon K.K."/>
            <person name="Yang S.H."/>
            <person name="Seo Y.S."/>
            <person name="Rhee S.K."/>
        </authorList>
    </citation>
    <scope>NUCLEOTIDE SEQUENCE [LARGE SCALE GENOMIC DNA]</scope>
    <source>
        <strain evidence="4 5">KCTC 23939</strain>
    </source>
</reference>
<protein>
    <submittedName>
        <fullName evidence="4">DUF5723 family protein</fullName>
    </submittedName>
</protein>
<feature type="chain" id="PRO_5047070857" evidence="2">
    <location>
        <begin position="22"/>
        <end position="513"/>
    </location>
</feature>
<sequence length="513" mass="57359">MMRRFYVTFSLVVACALASSAQNSLSFYHLGNTTFQNSYYNPALVPEGKVFVGLPVLSGIHLNFNNKFNYKDVIIQGEVQKEIDLNLYLKSLQKNNMVSMTTTFNLFHLGITTRGGSTLALYANERIEMDFLYPKSLMEFLIKGNAGSKGETVKIGKTRLSTTYFREFGLGYSTNVSSDLSIGVRAKYLQGFLNGSTPGGFTADLTTNKEDYSISLDMRDATFRTSGMDIFQGNTGNLGTHLISNNNRGAAIDLGFNLNMGPDYTISGSITDIGFISWKEDIKNYTLADTTMTYSGIDLKDPGDLVQTIEDSLINKFKNRNSETDNPYTTIISPKAYLSWTYHAHNGGDVIATGGARYIQGQMKFLLGAGYRHSFGKFFVGTFNVTKLPQQFFNMGAALALKGGPAQMYLAVDQVVNYDLTKFQAIDVRFGINFIIGQKEPESLMEANKPKVKRTKAGTQSFLGQKVDVKGQEGIYTIINKQERRKKRDYEFEGDPIPKEKNRFKQRSPKERY</sequence>
<proteinExistence type="predicted"/>
<dbReference type="EMBL" id="JBIPKE010000014">
    <property type="protein sequence ID" value="MFH6983291.1"/>
    <property type="molecule type" value="Genomic_DNA"/>
</dbReference>
<evidence type="ECO:0000313" key="4">
    <source>
        <dbReference type="EMBL" id="MFH6983291.1"/>
    </source>
</evidence>
<organism evidence="4 5">
    <name type="scientific">Marinoscillum luteum</name>
    <dbReference type="NCBI Taxonomy" id="861051"/>
    <lineage>
        <taxon>Bacteria</taxon>
        <taxon>Pseudomonadati</taxon>
        <taxon>Bacteroidota</taxon>
        <taxon>Cytophagia</taxon>
        <taxon>Cytophagales</taxon>
        <taxon>Reichenbachiellaceae</taxon>
        <taxon>Marinoscillum</taxon>
    </lineage>
</organism>
<dbReference type="RefSeq" id="WP_395416856.1">
    <property type="nucleotide sequence ID" value="NZ_JBIPKE010000014.1"/>
</dbReference>
<keyword evidence="2" id="KW-0732">Signal</keyword>
<feature type="signal peptide" evidence="2">
    <location>
        <begin position="1"/>
        <end position="21"/>
    </location>
</feature>
<dbReference type="Pfam" id="PF18990">
    <property type="entry name" value="DUF5723"/>
    <property type="match status" value="1"/>
</dbReference>
<evidence type="ECO:0000313" key="5">
    <source>
        <dbReference type="Proteomes" id="UP001610063"/>
    </source>
</evidence>
<feature type="region of interest" description="Disordered" evidence="1">
    <location>
        <begin position="485"/>
        <end position="513"/>
    </location>
</feature>
<accession>A0ABW7N6U1</accession>
<evidence type="ECO:0000256" key="1">
    <source>
        <dbReference type="SAM" id="MobiDB-lite"/>
    </source>
</evidence>
<dbReference type="Proteomes" id="UP001610063">
    <property type="component" value="Unassembled WGS sequence"/>
</dbReference>
<evidence type="ECO:0000256" key="2">
    <source>
        <dbReference type="SAM" id="SignalP"/>
    </source>
</evidence>
<keyword evidence="5" id="KW-1185">Reference proteome</keyword>
<feature type="domain" description="DUF5723" evidence="3">
    <location>
        <begin position="42"/>
        <end position="413"/>
    </location>
</feature>
<feature type="compositionally biased region" description="Basic and acidic residues" evidence="1">
    <location>
        <begin position="488"/>
        <end position="513"/>
    </location>
</feature>
<dbReference type="PROSITE" id="PS51257">
    <property type="entry name" value="PROKAR_LIPOPROTEIN"/>
    <property type="match status" value="1"/>
</dbReference>